<dbReference type="InParanoid" id="J0WKK7"/>
<dbReference type="OMA" id="WTIDNTH"/>
<dbReference type="KEGG" id="adl:AURDEDRAFT_77757"/>
<dbReference type="EMBL" id="JH689118">
    <property type="protein sequence ID" value="EJD32295.1"/>
    <property type="molecule type" value="Genomic_DNA"/>
</dbReference>
<name>J0WKK7_AURST</name>
<organism evidence="1 2">
    <name type="scientific">Auricularia subglabra (strain TFB-10046 / SS5)</name>
    <name type="common">White-rot fungus</name>
    <name type="synonym">Auricularia delicata (strain TFB10046)</name>
    <dbReference type="NCBI Taxonomy" id="717982"/>
    <lineage>
        <taxon>Eukaryota</taxon>
        <taxon>Fungi</taxon>
        <taxon>Dikarya</taxon>
        <taxon>Basidiomycota</taxon>
        <taxon>Agaricomycotina</taxon>
        <taxon>Agaricomycetes</taxon>
        <taxon>Auriculariales</taxon>
        <taxon>Auriculariaceae</taxon>
        <taxon>Auricularia</taxon>
    </lineage>
</organism>
<gene>
    <name evidence="1" type="ORF">AURDEDRAFT_77757</name>
</gene>
<proteinExistence type="predicted"/>
<protein>
    <recommendedName>
        <fullName evidence="3">DUF4219 domain-containing protein</fullName>
    </recommendedName>
</protein>
<reference evidence="2" key="1">
    <citation type="journal article" date="2012" name="Science">
        <title>The Paleozoic origin of enzymatic lignin decomposition reconstructed from 31 fungal genomes.</title>
        <authorList>
            <person name="Floudas D."/>
            <person name="Binder M."/>
            <person name="Riley R."/>
            <person name="Barry K."/>
            <person name="Blanchette R.A."/>
            <person name="Henrissat B."/>
            <person name="Martinez A.T."/>
            <person name="Otillar R."/>
            <person name="Spatafora J.W."/>
            <person name="Yadav J.S."/>
            <person name="Aerts A."/>
            <person name="Benoit I."/>
            <person name="Boyd A."/>
            <person name="Carlson A."/>
            <person name="Copeland A."/>
            <person name="Coutinho P.M."/>
            <person name="de Vries R.P."/>
            <person name="Ferreira P."/>
            <person name="Findley K."/>
            <person name="Foster B."/>
            <person name="Gaskell J."/>
            <person name="Glotzer D."/>
            <person name="Gorecki P."/>
            <person name="Heitman J."/>
            <person name="Hesse C."/>
            <person name="Hori C."/>
            <person name="Igarashi K."/>
            <person name="Jurgens J.A."/>
            <person name="Kallen N."/>
            <person name="Kersten P."/>
            <person name="Kohler A."/>
            <person name="Kuees U."/>
            <person name="Kumar T.K.A."/>
            <person name="Kuo A."/>
            <person name="LaButti K."/>
            <person name="Larrondo L.F."/>
            <person name="Lindquist E."/>
            <person name="Ling A."/>
            <person name="Lombard V."/>
            <person name="Lucas S."/>
            <person name="Lundell T."/>
            <person name="Martin R."/>
            <person name="McLaughlin D.J."/>
            <person name="Morgenstern I."/>
            <person name="Morin E."/>
            <person name="Murat C."/>
            <person name="Nagy L.G."/>
            <person name="Nolan M."/>
            <person name="Ohm R.A."/>
            <person name="Patyshakuliyeva A."/>
            <person name="Rokas A."/>
            <person name="Ruiz-Duenas F.J."/>
            <person name="Sabat G."/>
            <person name="Salamov A."/>
            <person name="Samejima M."/>
            <person name="Schmutz J."/>
            <person name="Slot J.C."/>
            <person name="St John F."/>
            <person name="Stenlid J."/>
            <person name="Sun H."/>
            <person name="Sun S."/>
            <person name="Syed K."/>
            <person name="Tsang A."/>
            <person name="Wiebenga A."/>
            <person name="Young D."/>
            <person name="Pisabarro A."/>
            <person name="Eastwood D.C."/>
            <person name="Martin F."/>
            <person name="Cullen D."/>
            <person name="Grigoriev I.V."/>
            <person name="Hibbett D.S."/>
        </authorList>
    </citation>
    <scope>NUCLEOTIDE SEQUENCE [LARGE SCALE GENOMIC DNA]</scope>
    <source>
        <strain evidence="2">TFB10046</strain>
    </source>
</reference>
<evidence type="ECO:0000313" key="2">
    <source>
        <dbReference type="Proteomes" id="UP000006514"/>
    </source>
</evidence>
<feature type="non-terminal residue" evidence="1">
    <location>
        <position position="215"/>
    </location>
</feature>
<dbReference type="AlphaFoldDB" id="J0WKK7"/>
<keyword evidence="2" id="KW-1185">Reference proteome</keyword>
<evidence type="ECO:0000313" key="1">
    <source>
        <dbReference type="EMBL" id="EJD32295.1"/>
    </source>
</evidence>
<sequence>MTDSERSATGVPTLTQTNYDKWKPLMLAFLAMKGLRWTIDNTHTKPVPAIASVPTAVERREQRDWDSDRQKAAGLLYLSVHEDIRVDIETDHNNYDPVAMWTTLATRGAQAKPADRFSALGNIVSLQQESDESLLAYHARCKNAVAEWVALLPASYTIENLKAELACWCTLRGLADEYSAFSSNVVNGLDISGKTLDMDALRSAFNNEHSLRQNR</sequence>
<accession>J0WKK7</accession>
<dbReference type="eggNOG" id="ENOG502RZ5B">
    <property type="taxonomic scope" value="Eukaryota"/>
</dbReference>
<dbReference type="OrthoDB" id="2673624at2759"/>
<evidence type="ECO:0008006" key="3">
    <source>
        <dbReference type="Google" id="ProtNLM"/>
    </source>
</evidence>
<dbReference type="Proteomes" id="UP000006514">
    <property type="component" value="Unassembled WGS sequence"/>
</dbReference>
<dbReference type="Pfam" id="PF14223">
    <property type="entry name" value="Retrotran_gag_2"/>
    <property type="match status" value="1"/>
</dbReference>